<sequence length="180" mass="20033">MYFDRETGDYPLSPSDIISRHANNMSFPVPFEAPEQYVLVAPTDQPEFDPATHKAVELPPLETEEGYLQQWDVAPLDGDELAQLEAERLAAEQAARDAARVTVTKRQALLALFDLRGIKNEDIEAQINLIPDEFDRYRALVDWQGSAAIESDSPTVLKLAAGLNLTEADLVELFGYAETL</sequence>
<reference evidence="1 2" key="1">
    <citation type="submission" date="2021-11" db="EMBL/GenBank/DDBJ databases">
        <title>Genome sequence.</title>
        <authorList>
            <person name="Sun Q."/>
        </authorList>
    </citation>
    <scope>NUCLEOTIDE SEQUENCE [LARGE SCALE GENOMIC DNA]</scope>
    <source>
        <strain evidence="1 2">KCTC 12005</strain>
    </source>
</reference>
<dbReference type="Proteomes" id="UP001199260">
    <property type="component" value="Unassembled WGS sequence"/>
</dbReference>
<name>A0AAW4XS93_9BURK</name>
<organism evidence="1 2">
    <name type="scientific">Comamonas koreensis</name>
    <dbReference type="NCBI Taxonomy" id="160825"/>
    <lineage>
        <taxon>Bacteria</taxon>
        <taxon>Pseudomonadati</taxon>
        <taxon>Pseudomonadota</taxon>
        <taxon>Betaproteobacteria</taxon>
        <taxon>Burkholderiales</taxon>
        <taxon>Comamonadaceae</taxon>
        <taxon>Comamonas</taxon>
    </lineage>
</organism>
<evidence type="ECO:0008006" key="3">
    <source>
        <dbReference type="Google" id="ProtNLM"/>
    </source>
</evidence>
<gene>
    <name evidence="1" type="ORF">LPW39_03895</name>
</gene>
<proteinExistence type="predicted"/>
<dbReference type="RefSeq" id="WP_230771490.1">
    <property type="nucleotide sequence ID" value="NZ_JAJNCT010000005.1"/>
</dbReference>
<protein>
    <recommendedName>
        <fullName evidence="3">Tail assembly chaperone</fullName>
    </recommendedName>
</protein>
<dbReference type="AlphaFoldDB" id="A0AAW4XS93"/>
<comment type="caution">
    <text evidence="1">The sequence shown here is derived from an EMBL/GenBank/DDBJ whole genome shotgun (WGS) entry which is preliminary data.</text>
</comment>
<evidence type="ECO:0000313" key="1">
    <source>
        <dbReference type="EMBL" id="MCD2164276.1"/>
    </source>
</evidence>
<dbReference type="EMBL" id="JAJNCT010000005">
    <property type="protein sequence ID" value="MCD2164276.1"/>
    <property type="molecule type" value="Genomic_DNA"/>
</dbReference>
<keyword evidence="2" id="KW-1185">Reference proteome</keyword>
<evidence type="ECO:0000313" key="2">
    <source>
        <dbReference type="Proteomes" id="UP001199260"/>
    </source>
</evidence>
<accession>A0AAW4XS93</accession>